<keyword evidence="6" id="KW-1133">Transmembrane helix</keyword>
<comment type="subcellular location">
    <subcellularLocation>
        <location evidence="1">Membrane</location>
        <topology evidence="1">Single-pass type I membrane protein</topology>
    </subcellularLocation>
</comment>
<feature type="domain" description="Ig-like" evidence="7">
    <location>
        <begin position="79"/>
        <end position="167"/>
    </location>
</feature>
<dbReference type="InterPro" id="IPR007110">
    <property type="entry name" value="Ig-like_dom"/>
</dbReference>
<evidence type="ECO:0000256" key="4">
    <source>
        <dbReference type="ARBA" id="ARBA00023180"/>
    </source>
</evidence>
<dbReference type="InterPro" id="IPR036179">
    <property type="entry name" value="Ig-like_dom_sf"/>
</dbReference>
<keyword evidence="9" id="KW-1185">Reference proteome</keyword>
<dbReference type="SUPFAM" id="SSF48726">
    <property type="entry name" value="Immunoglobulin"/>
    <property type="match status" value="2"/>
</dbReference>
<dbReference type="PANTHER" id="PTHR11640:SF31">
    <property type="entry name" value="IRREGULAR CHIASM C-ROUGHEST PROTEIN-RELATED"/>
    <property type="match status" value="1"/>
</dbReference>
<dbReference type="GO" id="GO:0050839">
    <property type="term" value="F:cell adhesion molecule binding"/>
    <property type="evidence" value="ECO:0007669"/>
    <property type="project" value="TreeGrafter"/>
</dbReference>
<dbReference type="PANTHER" id="PTHR11640">
    <property type="entry name" value="NEPHRIN"/>
    <property type="match status" value="1"/>
</dbReference>
<dbReference type="GO" id="GO:0005911">
    <property type="term" value="C:cell-cell junction"/>
    <property type="evidence" value="ECO:0007669"/>
    <property type="project" value="TreeGrafter"/>
</dbReference>
<dbReference type="SMART" id="SM00408">
    <property type="entry name" value="IGc2"/>
    <property type="match status" value="2"/>
</dbReference>
<dbReference type="Gene3D" id="2.60.40.10">
    <property type="entry name" value="Immunoglobulins"/>
    <property type="match status" value="2"/>
</dbReference>
<dbReference type="SMART" id="SM00409">
    <property type="entry name" value="IG"/>
    <property type="match status" value="2"/>
</dbReference>
<evidence type="ECO:0000256" key="2">
    <source>
        <dbReference type="ARBA" id="ARBA00023136"/>
    </source>
</evidence>
<proteinExistence type="predicted"/>
<protein>
    <recommendedName>
        <fullName evidence="7">Ig-like domain-containing protein</fullName>
    </recommendedName>
</protein>
<evidence type="ECO:0000313" key="8">
    <source>
        <dbReference type="EMBL" id="CAH3161356.1"/>
    </source>
</evidence>
<sequence>MIKFNGDGIAMISAGGLVGALNAHFQERFNVSSTLGRASLFIYNVTVADDKTNGEFSCELLDSNADIWKRAIQVEVIVPAKVTNITGLKTVQEGSNLLLTCKTSGKPAPNITWTKEKLVLQGNTESLQQGARLNIRNIGRNESGTFYCKAYNGFGNPDSQAVDVDVTYAVKIVTFQPEYIVVVQQSVTLTCEAEGNPPPTYTWTPCDPEQVCNKNTLHITQVLNDANYTCRVANEFSSDVKDASVYIGGNVINITIVITSESCTDGKYNQSSSLMKLKELMKVVFVSRPGYRSVELKSGIRCGSLTVDLALVFNSTTREQDVIRFLWNAAKDGKLGQFDVSAIHRTRSSVDFEIGTTAAAGTVISPGSATGIIVGAVVGSVATVAVAVGIFVFFVWKSRRRRSKKSNSKNCVSDNIGSHTVTCHVHEIRKSNETSTSPMYNQPSHEIKCESMLIIFYIPSSIFDLIPLTLHTTPYRCEKTCYADIMFCIYRKTELEKPQGQQYMALDERARRAEPVSEYASLNPSTRYWEIPTEHVTIERSLVKVLLVRLPKQQS</sequence>
<evidence type="ECO:0000259" key="7">
    <source>
        <dbReference type="PROSITE" id="PS50835"/>
    </source>
</evidence>
<evidence type="ECO:0000256" key="6">
    <source>
        <dbReference type="SAM" id="Phobius"/>
    </source>
</evidence>
<feature type="domain" description="Ig-like" evidence="7">
    <location>
        <begin position="185"/>
        <end position="246"/>
    </location>
</feature>
<organism evidence="8 9">
    <name type="scientific">Pocillopora meandrina</name>
    <dbReference type="NCBI Taxonomy" id="46732"/>
    <lineage>
        <taxon>Eukaryota</taxon>
        <taxon>Metazoa</taxon>
        <taxon>Cnidaria</taxon>
        <taxon>Anthozoa</taxon>
        <taxon>Hexacorallia</taxon>
        <taxon>Scleractinia</taxon>
        <taxon>Astrocoeniina</taxon>
        <taxon>Pocilloporidae</taxon>
        <taxon>Pocillopora</taxon>
    </lineage>
</organism>
<keyword evidence="4" id="KW-0325">Glycoprotein</keyword>
<dbReference type="EMBL" id="CALNXJ010000079">
    <property type="protein sequence ID" value="CAH3161356.1"/>
    <property type="molecule type" value="Genomic_DNA"/>
</dbReference>
<dbReference type="Pfam" id="PF13927">
    <property type="entry name" value="Ig_3"/>
    <property type="match status" value="2"/>
</dbReference>
<name>A0AAU9XY71_9CNID</name>
<dbReference type="AlphaFoldDB" id="A0AAU9XY71"/>
<dbReference type="InterPro" id="IPR013783">
    <property type="entry name" value="Ig-like_fold"/>
</dbReference>
<dbReference type="InterPro" id="IPR003599">
    <property type="entry name" value="Ig_sub"/>
</dbReference>
<keyword evidence="3" id="KW-1015">Disulfide bond</keyword>
<evidence type="ECO:0000256" key="1">
    <source>
        <dbReference type="ARBA" id="ARBA00004479"/>
    </source>
</evidence>
<evidence type="ECO:0000256" key="5">
    <source>
        <dbReference type="ARBA" id="ARBA00023319"/>
    </source>
</evidence>
<evidence type="ECO:0000256" key="3">
    <source>
        <dbReference type="ARBA" id="ARBA00023157"/>
    </source>
</evidence>
<dbReference type="GO" id="GO:0098609">
    <property type="term" value="P:cell-cell adhesion"/>
    <property type="evidence" value="ECO:0007669"/>
    <property type="project" value="TreeGrafter"/>
</dbReference>
<accession>A0AAU9XY71</accession>
<comment type="caution">
    <text evidence="8">The sequence shown here is derived from an EMBL/GenBank/DDBJ whole genome shotgun (WGS) entry which is preliminary data.</text>
</comment>
<keyword evidence="2 6" id="KW-0472">Membrane</keyword>
<dbReference type="InterPro" id="IPR051275">
    <property type="entry name" value="Cell_adhesion_signaling"/>
</dbReference>
<dbReference type="PROSITE" id="PS50835">
    <property type="entry name" value="IG_LIKE"/>
    <property type="match status" value="2"/>
</dbReference>
<dbReference type="InterPro" id="IPR003598">
    <property type="entry name" value="Ig_sub2"/>
</dbReference>
<gene>
    <name evidence="8" type="ORF">PMEA_00032837</name>
</gene>
<evidence type="ECO:0000313" key="9">
    <source>
        <dbReference type="Proteomes" id="UP001159428"/>
    </source>
</evidence>
<keyword evidence="5" id="KW-0393">Immunoglobulin domain</keyword>
<dbReference type="GO" id="GO:0005886">
    <property type="term" value="C:plasma membrane"/>
    <property type="evidence" value="ECO:0007669"/>
    <property type="project" value="TreeGrafter"/>
</dbReference>
<feature type="transmembrane region" description="Helical" evidence="6">
    <location>
        <begin position="372"/>
        <end position="396"/>
    </location>
</feature>
<dbReference type="CDD" id="cd00096">
    <property type="entry name" value="Ig"/>
    <property type="match status" value="1"/>
</dbReference>
<keyword evidence="6" id="KW-0812">Transmembrane</keyword>
<reference evidence="8 9" key="1">
    <citation type="submission" date="2022-05" db="EMBL/GenBank/DDBJ databases">
        <authorList>
            <consortium name="Genoscope - CEA"/>
            <person name="William W."/>
        </authorList>
    </citation>
    <scope>NUCLEOTIDE SEQUENCE [LARGE SCALE GENOMIC DNA]</scope>
</reference>
<dbReference type="Proteomes" id="UP001159428">
    <property type="component" value="Unassembled WGS sequence"/>
</dbReference>